<evidence type="ECO:0000313" key="5">
    <source>
        <dbReference type="Proteomes" id="UP000224974"/>
    </source>
</evidence>
<protein>
    <recommendedName>
        <fullName evidence="2">SHOCT domain-containing protein</fullName>
    </recommendedName>
</protein>
<keyword evidence="1" id="KW-1133">Transmembrane helix</keyword>
<evidence type="ECO:0000256" key="1">
    <source>
        <dbReference type="SAM" id="Phobius"/>
    </source>
</evidence>
<dbReference type="EMBL" id="CAADJA010000002">
    <property type="protein sequence ID" value="VFS49692.1"/>
    <property type="molecule type" value="Genomic_DNA"/>
</dbReference>
<feature type="transmembrane region" description="Helical" evidence="1">
    <location>
        <begin position="7"/>
        <end position="27"/>
    </location>
</feature>
<name>A0A2C6DPW7_9GAMM</name>
<sequence>MANHFLTLWDILATTFSIFFFIAYLLILFQVVSDLFRDHELNGFFKAIWIIFLLFVPLLASLLYLVTRGKGMAQRQRAMMQKSVSDTNAYIREVAGKSPAEQISDAKKLLDEGTITQDEYQKLKAKALA</sequence>
<dbReference type="Proteomes" id="UP000373449">
    <property type="component" value="Unassembled WGS sequence"/>
</dbReference>
<dbReference type="STRING" id="1111728.GCA_000427805_00020"/>
<organism evidence="3 5">
    <name type="scientific">Budvicia aquatica</name>
    <dbReference type="NCBI Taxonomy" id="82979"/>
    <lineage>
        <taxon>Bacteria</taxon>
        <taxon>Pseudomonadati</taxon>
        <taxon>Pseudomonadota</taxon>
        <taxon>Gammaproteobacteria</taxon>
        <taxon>Enterobacterales</taxon>
        <taxon>Budviciaceae</taxon>
        <taxon>Budvicia</taxon>
    </lineage>
</organism>
<dbReference type="Proteomes" id="UP000224974">
    <property type="component" value="Unassembled WGS sequence"/>
</dbReference>
<accession>A0A2C6DPW7</accession>
<evidence type="ECO:0000313" key="3">
    <source>
        <dbReference type="EMBL" id="PHI30475.1"/>
    </source>
</evidence>
<feature type="domain" description="SHOCT" evidence="2">
    <location>
        <begin position="101"/>
        <end position="128"/>
    </location>
</feature>
<reference evidence="4 6" key="3">
    <citation type="submission" date="2019-03" db="EMBL/GenBank/DDBJ databases">
        <authorList>
            <consortium name="Pathogen Informatics"/>
        </authorList>
    </citation>
    <scope>NUCLEOTIDE SEQUENCE [LARGE SCALE GENOMIC DNA]</scope>
    <source>
        <strain evidence="4 6">NCTC12282</strain>
    </source>
</reference>
<proteinExistence type="predicted"/>
<reference evidence="3" key="2">
    <citation type="submission" date="2017-09" db="EMBL/GenBank/DDBJ databases">
        <title>FDA dAtabase for Regulatory Grade micrObial Sequences (FDA-ARGOS): Supporting development and validation of Infectious Disease Dx tests.</title>
        <authorList>
            <person name="Minogue T."/>
            <person name="Wolcott M."/>
            <person name="Wasieloski L."/>
            <person name="Aguilar W."/>
            <person name="Moore D."/>
            <person name="Tallon L.J."/>
            <person name="Sadzewicz L."/>
            <person name="Ott S."/>
            <person name="Zhao X."/>
            <person name="Nagaraj S."/>
            <person name="Vavikolanu K."/>
            <person name="Aluvathingal J."/>
            <person name="Nadendla S."/>
            <person name="Sichtig H."/>
        </authorList>
    </citation>
    <scope>NUCLEOTIDE SEQUENCE</scope>
    <source>
        <strain evidence="3">FDAARGOS_387</strain>
    </source>
</reference>
<evidence type="ECO:0000313" key="4">
    <source>
        <dbReference type="EMBL" id="VFS49692.1"/>
    </source>
</evidence>
<dbReference type="RefSeq" id="WP_029092680.1">
    <property type="nucleotide sequence ID" value="NZ_BRLG01000001.1"/>
</dbReference>
<keyword evidence="1" id="KW-0812">Transmembrane</keyword>
<evidence type="ECO:0000313" key="6">
    <source>
        <dbReference type="Proteomes" id="UP000373449"/>
    </source>
</evidence>
<dbReference type="AlphaFoldDB" id="A0A2C6DPW7"/>
<dbReference type="OrthoDB" id="7596142at2"/>
<gene>
    <name evidence="3" type="ORF">CRN84_14570</name>
    <name evidence="4" type="ORF">NCTC12282_04125</name>
</gene>
<feature type="transmembrane region" description="Helical" evidence="1">
    <location>
        <begin position="47"/>
        <end position="67"/>
    </location>
</feature>
<reference evidence="5" key="1">
    <citation type="submission" date="2017-09" db="EMBL/GenBank/DDBJ databases">
        <title>FDA dAtabase for Regulatory Grade micrObial Sequences (FDA-ARGOS): Supporting development and validation of Infectious Disease Dx tests.</title>
        <authorList>
            <person name="Minogue T."/>
            <person name="Wolcott M."/>
            <person name="Wasieloski L."/>
            <person name="Aguilar W."/>
            <person name="Moore D."/>
            <person name="Tallon L."/>
            <person name="Sadzewicz L."/>
            <person name="Ott S."/>
            <person name="Zhao X."/>
            <person name="Nagaraj S."/>
            <person name="Vavikolanu K."/>
            <person name="Aluvathingal J."/>
            <person name="Nadendla S."/>
            <person name="Sichtig H."/>
        </authorList>
    </citation>
    <scope>NUCLEOTIDE SEQUENCE [LARGE SCALE GENOMIC DNA]</scope>
    <source>
        <strain evidence="5">FDAARGOS_387</strain>
    </source>
</reference>
<dbReference type="Pfam" id="PF09851">
    <property type="entry name" value="SHOCT"/>
    <property type="match status" value="1"/>
</dbReference>
<dbReference type="EMBL" id="PDDX01000001">
    <property type="protein sequence ID" value="PHI30475.1"/>
    <property type="molecule type" value="Genomic_DNA"/>
</dbReference>
<keyword evidence="1" id="KW-0472">Membrane</keyword>
<dbReference type="InterPro" id="IPR018649">
    <property type="entry name" value="SHOCT"/>
</dbReference>
<keyword evidence="5" id="KW-1185">Reference proteome</keyword>
<evidence type="ECO:0000259" key="2">
    <source>
        <dbReference type="Pfam" id="PF09851"/>
    </source>
</evidence>